<evidence type="ECO:0000313" key="2">
    <source>
        <dbReference type="EMBL" id="UYG16865.1"/>
    </source>
</evidence>
<dbReference type="PANTHER" id="PTHR33990">
    <property type="entry name" value="PROTEIN YJDN-RELATED"/>
    <property type="match status" value="1"/>
</dbReference>
<dbReference type="EMBL" id="CP107020">
    <property type="protein sequence ID" value="UYG16865.1"/>
    <property type="molecule type" value="Genomic_DNA"/>
</dbReference>
<dbReference type="Pfam" id="PF06983">
    <property type="entry name" value="3-dmu-9_3-mt"/>
    <property type="match status" value="1"/>
</dbReference>
<dbReference type="InterPro" id="IPR028973">
    <property type="entry name" value="PhnB-like"/>
</dbReference>
<proteinExistence type="predicted"/>
<feature type="domain" description="PhnB-like" evidence="1">
    <location>
        <begin position="12"/>
        <end position="130"/>
    </location>
</feature>
<dbReference type="Gene3D" id="3.10.180.10">
    <property type="entry name" value="2,3-Dihydroxybiphenyl 1,2-Dioxygenase, domain 1"/>
    <property type="match status" value="1"/>
</dbReference>
<reference evidence="2" key="1">
    <citation type="submission" date="2022-10" db="EMBL/GenBank/DDBJ databases">
        <title>Whole-Genome Sequencing of Brachybacterium huguangmaarense BRM-3, Isolated from Betula schmidtii.</title>
        <authorList>
            <person name="Haam D."/>
        </authorList>
    </citation>
    <scope>NUCLEOTIDE SEQUENCE</scope>
    <source>
        <strain evidence="2">BRM-3</strain>
    </source>
</reference>
<sequence length="166" mass="17985">MSTDARTPQPSVRTCLWFDGRIDEAAAFYVSLLPNSRITSRSEYGHAHESPGGPSLAGQALTVELELDGVPYQLLNGGPQFPLSEAVSISVMVEDQAEVDRLWEALVADGGAESQCGWCRDRFGLSWQIVPRRMLELLAGPRAEAVTAVMLTQTRLDVAALEAAAR</sequence>
<accession>A0ABY6G0Y8</accession>
<dbReference type="RefSeq" id="WP_263594078.1">
    <property type="nucleotide sequence ID" value="NZ_CP107020.1"/>
</dbReference>
<evidence type="ECO:0000259" key="1">
    <source>
        <dbReference type="Pfam" id="PF06983"/>
    </source>
</evidence>
<keyword evidence="3" id="KW-1185">Reference proteome</keyword>
<name>A0ABY6G0Y8_9MICO</name>
<protein>
    <submittedName>
        <fullName evidence="2">VOC family protein</fullName>
    </submittedName>
</protein>
<dbReference type="InterPro" id="IPR029068">
    <property type="entry name" value="Glyas_Bleomycin-R_OHBP_Dase"/>
</dbReference>
<dbReference type="CDD" id="cd06588">
    <property type="entry name" value="PhnB_like"/>
    <property type="match status" value="1"/>
</dbReference>
<dbReference type="Proteomes" id="UP001164305">
    <property type="component" value="Chromosome"/>
</dbReference>
<evidence type="ECO:0000313" key="3">
    <source>
        <dbReference type="Proteomes" id="UP001164305"/>
    </source>
</evidence>
<organism evidence="2 3">
    <name type="scientific">Brachybacterium huguangmaarense</name>
    <dbReference type="NCBI Taxonomy" id="1652028"/>
    <lineage>
        <taxon>Bacteria</taxon>
        <taxon>Bacillati</taxon>
        <taxon>Actinomycetota</taxon>
        <taxon>Actinomycetes</taxon>
        <taxon>Micrococcales</taxon>
        <taxon>Dermabacteraceae</taxon>
        <taxon>Brachybacterium</taxon>
    </lineage>
</organism>
<dbReference type="PIRSF" id="PIRSF021700">
    <property type="entry name" value="3_dmu_93_MTrfase"/>
    <property type="match status" value="1"/>
</dbReference>
<dbReference type="PANTHER" id="PTHR33990:SF2">
    <property type="entry name" value="PHNB-LIKE DOMAIN-CONTAINING PROTEIN"/>
    <property type="match status" value="1"/>
</dbReference>
<dbReference type="InterPro" id="IPR009725">
    <property type="entry name" value="3_dmu_93_MTrfase"/>
</dbReference>
<gene>
    <name evidence="2" type="ORF">BRM3_14890</name>
</gene>
<dbReference type="SUPFAM" id="SSF54593">
    <property type="entry name" value="Glyoxalase/Bleomycin resistance protein/Dihydroxybiphenyl dioxygenase"/>
    <property type="match status" value="1"/>
</dbReference>